<keyword evidence="3 6" id="KW-0812">Transmembrane</keyword>
<feature type="transmembrane region" description="Helical" evidence="6">
    <location>
        <begin position="134"/>
        <end position="157"/>
    </location>
</feature>
<dbReference type="GO" id="GO:0031460">
    <property type="term" value="P:glycine betaine transport"/>
    <property type="evidence" value="ECO:0007669"/>
    <property type="project" value="TreeGrafter"/>
</dbReference>
<dbReference type="InterPro" id="IPR035906">
    <property type="entry name" value="MetI-like_sf"/>
</dbReference>
<dbReference type="CDD" id="cd06261">
    <property type="entry name" value="TM_PBP2"/>
    <property type="match status" value="1"/>
</dbReference>
<feature type="transmembrane region" description="Helical" evidence="6">
    <location>
        <begin position="55"/>
        <end position="74"/>
    </location>
</feature>
<organism evidence="8 9">
    <name type="scientific">Halonatronomonas betaini</name>
    <dbReference type="NCBI Taxonomy" id="2778430"/>
    <lineage>
        <taxon>Bacteria</taxon>
        <taxon>Bacillati</taxon>
        <taxon>Bacillota</taxon>
        <taxon>Clostridia</taxon>
        <taxon>Halanaerobiales</taxon>
        <taxon>Halarsenatibacteraceae</taxon>
        <taxon>Halonatronomonas</taxon>
    </lineage>
</organism>
<keyword evidence="2 6" id="KW-0813">Transport</keyword>
<feature type="transmembrane region" description="Helical" evidence="6">
    <location>
        <begin position="80"/>
        <end position="98"/>
    </location>
</feature>
<feature type="transmembrane region" description="Helical" evidence="6">
    <location>
        <begin position="169"/>
        <end position="195"/>
    </location>
</feature>
<evidence type="ECO:0000256" key="6">
    <source>
        <dbReference type="RuleBase" id="RU363032"/>
    </source>
</evidence>
<dbReference type="PANTHER" id="PTHR30177">
    <property type="entry name" value="GLYCINE BETAINE/L-PROLINE TRANSPORT SYSTEM PERMEASE PROTEIN PROW"/>
    <property type="match status" value="1"/>
</dbReference>
<dbReference type="InterPro" id="IPR051204">
    <property type="entry name" value="ABC_transp_perm/SBD"/>
</dbReference>
<dbReference type="Proteomes" id="UP000621436">
    <property type="component" value="Unassembled WGS sequence"/>
</dbReference>
<dbReference type="AlphaFoldDB" id="A0A931API7"/>
<dbReference type="GO" id="GO:0005886">
    <property type="term" value="C:plasma membrane"/>
    <property type="evidence" value="ECO:0007669"/>
    <property type="project" value="UniProtKB-SubCell"/>
</dbReference>
<feature type="domain" description="ABC transmembrane type-1" evidence="7">
    <location>
        <begin position="18"/>
        <end position="199"/>
    </location>
</feature>
<reference evidence="8" key="1">
    <citation type="submission" date="2020-11" db="EMBL/GenBank/DDBJ databases">
        <title>Halonatronomonas betainensis gen. nov., sp. nov. a novel haloalkaliphilic representative of the family Halanaerobiacae capable of betaine degradation.</title>
        <authorList>
            <person name="Boltyanskaya Y."/>
            <person name="Kevbrin V."/>
            <person name="Detkova E."/>
            <person name="Grouzdev D.S."/>
            <person name="Koziaeva V."/>
            <person name="Zhilina T."/>
        </authorList>
    </citation>
    <scope>NUCLEOTIDE SEQUENCE</scope>
    <source>
        <strain evidence="8">Z-7014</strain>
    </source>
</reference>
<evidence type="ECO:0000313" key="8">
    <source>
        <dbReference type="EMBL" id="MBF8435664.1"/>
    </source>
</evidence>
<dbReference type="FunFam" id="1.10.3720.10:FF:000001">
    <property type="entry name" value="Glycine betaine ABC transporter, permease"/>
    <property type="match status" value="1"/>
</dbReference>
<evidence type="ECO:0000256" key="5">
    <source>
        <dbReference type="ARBA" id="ARBA00023136"/>
    </source>
</evidence>
<evidence type="ECO:0000256" key="3">
    <source>
        <dbReference type="ARBA" id="ARBA00022692"/>
    </source>
</evidence>
<keyword evidence="5 6" id="KW-0472">Membrane</keyword>
<feature type="transmembrane region" description="Helical" evidence="6">
    <location>
        <begin position="22"/>
        <end position="43"/>
    </location>
</feature>
<name>A0A931API7_9FIRM</name>
<dbReference type="EMBL" id="JADPIE010000001">
    <property type="protein sequence ID" value="MBF8435664.1"/>
    <property type="molecule type" value="Genomic_DNA"/>
</dbReference>
<dbReference type="SUPFAM" id="SSF161098">
    <property type="entry name" value="MetI-like"/>
    <property type="match status" value="1"/>
</dbReference>
<evidence type="ECO:0000259" key="7">
    <source>
        <dbReference type="PROSITE" id="PS50928"/>
    </source>
</evidence>
<evidence type="ECO:0000256" key="2">
    <source>
        <dbReference type="ARBA" id="ARBA00022448"/>
    </source>
</evidence>
<dbReference type="InterPro" id="IPR000515">
    <property type="entry name" value="MetI-like"/>
</dbReference>
<proteinExistence type="inferred from homology"/>
<dbReference type="PROSITE" id="PS50928">
    <property type="entry name" value="ABC_TM1"/>
    <property type="match status" value="1"/>
</dbReference>
<comment type="subcellular location">
    <subcellularLocation>
        <location evidence="6">Cell membrane</location>
        <topology evidence="6">Multi-pass membrane protein</topology>
    </subcellularLocation>
    <subcellularLocation>
        <location evidence="1">Membrane</location>
        <topology evidence="1">Multi-pass membrane protein</topology>
    </subcellularLocation>
</comment>
<comment type="caution">
    <text evidence="8">The sequence shown here is derived from an EMBL/GenBank/DDBJ whole genome shotgun (WGS) entry which is preliminary data.</text>
</comment>
<keyword evidence="9" id="KW-1185">Reference proteome</keyword>
<dbReference type="GO" id="GO:0055085">
    <property type="term" value="P:transmembrane transport"/>
    <property type="evidence" value="ECO:0007669"/>
    <property type="project" value="InterPro"/>
</dbReference>
<keyword evidence="4 6" id="KW-1133">Transmembrane helix</keyword>
<dbReference type="RefSeq" id="WP_270452310.1">
    <property type="nucleotide sequence ID" value="NZ_JADPIE010000001.1"/>
</dbReference>
<sequence>MTLQEIIDTLINNAPSLVVEHLQLVFLSVGLAVLIALPLGILLSREKFKPYLPTIISFFNIAQGVPSLAVIAIFMPILGIGFTSAVVALTIYALLPIIRNTLAGLGNLDQDIIEAAKGMGMPAGKVLLKIELPLALPVIIAGIQTATVVTVGTAILADLIGAGGLGRMIFAGISMFEPARILVGSLLSAIIAISLDQALKYIKTKLTVQFQ</sequence>
<protein>
    <submittedName>
        <fullName evidence="8">ABC transporter permease</fullName>
    </submittedName>
</protein>
<comment type="similarity">
    <text evidence="6">Belongs to the binding-protein-dependent transport system permease family.</text>
</comment>
<accession>A0A931API7</accession>
<evidence type="ECO:0000313" key="9">
    <source>
        <dbReference type="Proteomes" id="UP000621436"/>
    </source>
</evidence>
<evidence type="ECO:0000256" key="4">
    <source>
        <dbReference type="ARBA" id="ARBA00022989"/>
    </source>
</evidence>
<dbReference type="Gene3D" id="1.10.3720.10">
    <property type="entry name" value="MetI-like"/>
    <property type="match status" value="1"/>
</dbReference>
<dbReference type="PANTHER" id="PTHR30177:SF4">
    <property type="entry name" value="OSMOPROTECTANT IMPORT PERMEASE PROTEIN OSMW"/>
    <property type="match status" value="1"/>
</dbReference>
<evidence type="ECO:0000256" key="1">
    <source>
        <dbReference type="ARBA" id="ARBA00004141"/>
    </source>
</evidence>
<dbReference type="Pfam" id="PF00528">
    <property type="entry name" value="BPD_transp_1"/>
    <property type="match status" value="1"/>
</dbReference>
<gene>
    <name evidence="8" type="ORF">I0Q91_01100</name>
</gene>